<evidence type="ECO:0000313" key="3">
    <source>
        <dbReference type="Proteomes" id="UP000295281"/>
    </source>
</evidence>
<evidence type="ECO:0000313" key="2">
    <source>
        <dbReference type="EMBL" id="TDQ53714.1"/>
    </source>
</evidence>
<proteinExistence type="predicted"/>
<evidence type="ECO:0000256" key="1">
    <source>
        <dbReference type="SAM" id="MobiDB-lite"/>
    </source>
</evidence>
<dbReference type="EMBL" id="SNYN01000003">
    <property type="protein sequence ID" value="TDQ53714.1"/>
    <property type="molecule type" value="Genomic_DNA"/>
</dbReference>
<dbReference type="AlphaFoldDB" id="A0A4R6V1I5"/>
<reference evidence="2 3" key="1">
    <citation type="submission" date="2019-03" db="EMBL/GenBank/DDBJ databases">
        <title>Genomic Encyclopedia of Type Strains, Phase IV (KMG-IV): sequencing the most valuable type-strain genomes for metagenomic binning, comparative biology and taxonomic classification.</title>
        <authorList>
            <person name="Goeker M."/>
        </authorList>
    </citation>
    <scope>NUCLEOTIDE SEQUENCE [LARGE SCALE GENOMIC DNA]</scope>
    <source>
        <strain evidence="2 3">DSM 46770</strain>
    </source>
</reference>
<accession>A0A4R6V1I5</accession>
<protein>
    <submittedName>
        <fullName evidence="2">Uncharacterized protein</fullName>
    </submittedName>
</protein>
<keyword evidence="3" id="KW-1185">Reference proteome</keyword>
<sequence>MSGLSTMCDRGTTAAESGDDEVFDPGSLTKAQVMGDACAVCHTRWPRPRDPLGELPDGTEVYGCAECAEIAADHRRASMFDHMFAAH</sequence>
<name>A0A4R6V1I5_9ACTN</name>
<feature type="region of interest" description="Disordered" evidence="1">
    <location>
        <begin position="1"/>
        <end position="26"/>
    </location>
</feature>
<organism evidence="2 3">
    <name type="scientific">Actinorugispora endophytica</name>
    <dbReference type="NCBI Taxonomy" id="1605990"/>
    <lineage>
        <taxon>Bacteria</taxon>
        <taxon>Bacillati</taxon>
        <taxon>Actinomycetota</taxon>
        <taxon>Actinomycetes</taxon>
        <taxon>Streptosporangiales</taxon>
        <taxon>Nocardiopsidaceae</taxon>
        <taxon>Actinorugispora</taxon>
    </lineage>
</organism>
<gene>
    <name evidence="2" type="ORF">EV190_103165</name>
</gene>
<dbReference type="Proteomes" id="UP000295281">
    <property type="component" value="Unassembled WGS sequence"/>
</dbReference>
<comment type="caution">
    <text evidence="2">The sequence shown here is derived from an EMBL/GenBank/DDBJ whole genome shotgun (WGS) entry which is preliminary data.</text>
</comment>